<sequence>MLPAQYQTFIGINSALLVHINEIGRAEHRCFHASVAGRGSRNVRMPVASGHRDTVCFGGLPCCPGALRLTR</sequence>
<evidence type="ECO:0000313" key="2">
    <source>
        <dbReference type="Proteomes" id="UP000324222"/>
    </source>
</evidence>
<dbReference type="EMBL" id="VSRR010000324">
    <property type="protein sequence ID" value="MPC14037.1"/>
    <property type="molecule type" value="Genomic_DNA"/>
</dbReference>
<keyword evidence="2" id="KW-1185">Reference proteome</keyword>
<protein>
    <submittedName>
        <fullName evidence="1">Uncharacterized protein</fullName>
    </submittedName>
</protein>
<organism evidence="1 2">
    <name type="scientific">Portunus trituberculatus</name>
    <name type="common">Swimming crab</name>
    <name type="synonym">Neptunus trituberculatus</name>
    <dbReference type="NCBI Taxonomy" id="210409"/>
    <lineage>
        <taxon>Eukaryota</taxon>
        <taxon>Metazoa</taxon>
        <taxon>Ecdysozoa</taxon>
        <taxon>Arthropoda</taxon>
        <taxon>Crustacea</taxon>
        <taxon>Multicrustacea</taxon>
        <taxon>Malacostraca</taxon>
        <taxon>Eumalacostraca</taxon>
        <taxon>Eucarida</taxon>
        <taxon>Decapoda</taxon>
        <taxon>Pleocyemata</taxon>
        <taxon>Brachyura</taxon>
        <taxon>Eubrachyura</taxon>
        <taxon>Portunoidea</taxon>
        <taxon>Portunidae</taxon>
        <taxon>Portuninae</taxon>
        <taxon>Portunus</taxon>
    </lineage>
</organism>
<comment type="caution">
    <text evidence="1">The sequence shown here is derived from an EMBL/GenBank/DDBJ whole genome shotgun (WGS) entry which is preliminary data.</text>
</comment>
<proteinExistence type="predicted"/>
<evidence type="ECO:0000313" key="1">
    <source>
        <dbReference type="EMBL" id="MPC14037.1"/>
    </source>
</evidence>
<accession>A0A5B7CW19</accession>
<gene>
    <name evidence="1" type="ORF">E2C01_006790</name>
</gene>
<dbReference type="AlphaFoldDB" id="A0A5B7CW19"/>
<dbReference type="Proteomes" id="UP000324222">
    <property type="component" value="Unassembled WGS sequence"/>
</dbReference>
<name>A0A5B7CW19_PORTR</name>
<reference evidence="1 2" key="1">
    <citation type="submission" date="2019-05" db="EMBL/GenBank/DDBJ databases">
        <title>Another draft genome of Portunus trituberculatus and its Hox gene families provides insights of decapod evolution.</title>
        <authorList>
            <person name="Jeong J.-H."/>
            <person name="Song I."/>
            <person name="Kim S."/>
            <person name="Choi T."/>
            <person name="Kim D."/>
            <person name="Ryu S."/>
            <person name="Kim W."/>
        </authorList>
    </citation>
    <scope>NUCLEOTIDE SEQUENCE [LARGE SCALE GENOMIC DNA]</scope>
    <source>
        <tissue evidence="1">Muscle</tissue>
    </source>
</reference>